<sequence>MYNSRCNCSSNSGRGSSCARNGERILVNQSGCNTESRSRCSCVNTYRPGCGGNHGSCGCNHHDSDCGCGNNGNSHGCGCGNHRPCPPRPCPPRPCPPKPCPPRPCPPRPCPPKPCPPRPCPPRPSCEDRCREQYRRCMRNCRLRDDDLREDYAEAFDYDETDRKYEEFEEYDD</sequence>
<dbReference type="OrthoDB" id="1655989at2"/>
<dbReference type="EMBL" id="QVEV01000024">
    <property type="protein sequence ID" value="RGC14051.1"/>
    <property type="molecule type" value="Genomic_DNA"/>
</dbReference>
<evidence type="ECO:0000313" key="1">
    <source>
        <dbReference type="EMBL" id="RGC14051.1"/>
    </source>
</evidence>
<organism evidence="1 2">
    <name type="scientific">Clostridium innocuum</name>
    <dbReference type="NCBI Taxonomy" id="1522"/>
    <lineage>
        <taxon>Bacteria</taxon>
        <taxon>Bacillati</taxon>
        <taxon>Bacillota</taxon>
        <taxon>Clostridia</taxon>
        <taxon>Eubacteriales</taxon>
        <taxon>Clostridiaceae</taxon>
        <taxon>Clostridium</taxon>
    </lineage>
</organism>
<reference evidence="1 2" key="1">
    <citation type="submission" date="2018-08" db="EMBL/GenBank/DDBJ databases">
        <title>A genome reference for cultivated species of the human gut microbiota.</title>
        <authorList>
            <person name="Zou Y."/>
            <person name="Xue W."/>
            <person name="Luo G."/>
        </authorList>
    </citation>
    <scope>NUCLEOTIDE SEQUENCE [LARGE SCALE GENOMIC DNA]</scope>
    <source>
        <strain evidence="1 2">OF01-2LB</strain>
    </source>
</reference>
<protein>
    <submittedName>
        <fullName evidence="1">Uncharacterized protein</fullName>
    </submittedName>
</protein>
<name>A0A3E2VT23_CLOIN</name>
<gene>
    <name evidence="1" type="ORF">DXA38_14700</name>
</gene>
<comment type="caution">
    <text evidence="1">The sequence shown here is derived from an EMBL/GenBank/DDBJ whole genome shotgun (WGS) entry which is preliminary data.</text>
</comment>
<accession>A0A3E2VT23</accession>
<proteinExistence type="predicted"/>
<dbReference type="RefSeq" id="WP_117443821.1">
    <property type="nucleotide sequence ID" value="NZ_JAJFEN010000019.1"/>
</dbReference>
<dbReference type="Proteomes" id="UP000260025">
    <property type="component" value="Unassembled WGS sequence"/>
</dbReference>
<evidence type="ECO:0000313" key="2">
    <source>
        <dbReference type="Proteomes" id="UP000260025"/>
    </source>
</evidence>
<dbReference type="AlphaFoldDB" id="A0A3E2VT23"/>